<accession>A0A556MJ39</accession>
<reference evidence="1 2" key="1">
    <citation type="submission" date="2019-07" db="EMBL/GenBank/DDBJ databases">
        <authorList>
            <person name="Huq M.A."/>
        </authorList>
    </citation>
    <scope>NUCLEOTIDE SEQUENCE [LARGE SCALE GENOMIC DNA]</scope>
    <source>
        <strain evidence="1 2">MAH-3</strain>
    </source>
</reference>
<dbReference type="Proteomes" id="UP000316008">
    <property type="component" value="Unassembled WGS sequence"/>
</dbReference>
<keyword evidence="2" id="KW-1185">Reference proteome</keyword>
<proteinExistence type="predicted"/>
<dbReference type="AlphaFoldDB" id="A0A556MJ39"/>
<protein>
    <submittedName>
        <fullName evidence="1">Uncharacterized protein</fullName>
    </submittedName>
</protein>
<gene>
    <name evidence="1" type="ORF">FO442_16640</name>
</gene>
<evidence type="ECO:0000313" key="2">
    <source>
        <dbReference type="Proteomes" id="UP000316008"/>
    </source>
</evidence>
<organism evidence="1 2">
    <name type="scientific">Fluviicola chungangensis</name>
    <dbReference type="NCBI Taxonomy" id="2597671"/>
    <lineage>
        <taxon>Bacteria</taxon>
        <taxon>Pseudomonadati</taxon>
        <taxon>Bacteroidota</taxon>
        <taxon>Flavobacteriia</taxon>
        <taxon>Flavobacteriales</taxon>
        <taxon>Crocinitomicaceae</taxon>
        <taxon>Fluviicola</taxon>
    </lineage>
</organism>
<sequence>MADQETIVYPYECNFTLADNAAATFEVAIISSATTATTDIATPTNNDIPTLINNASQGLGNGASLRGTTYVSSTLTCPAGEVEQIEVHFKVNGTVIVNHTNPTSVQDRAQVTIKIKFPAP</sequence>
<dbReference type="EMBL" id="VLPL01000010">
    <property type="protein sequence ID" value="TSJ39934.1"/>
    <property type="molecule type" value="Genomic_DNA"/>
</dbReference>
<name>A0A556MJ39_9FLAO</name>
<evidence type="ECO:0000313" key="1">
    <source>
        <dbReference type="EMBL" id="TSJ39934.1"/>
    </source>
</evidence>
<dbReference type="RefSeq" id="WP_144334350.1">
    <property type="nucleotide sequence ID" value="NZ_VLPL01000010.1"/>
</dbReference>
<comment type="caution">
    <text evidence="1">The sequence shown here is derived from an EMBL/GenBank/DDBJ whole genome shotgun (WGS) entry which is preliminary data.</text>
</comment>